<dbReference type="EMBL" id="CP041046">
    <property type="protein sequence ID" value="QDE39896.1"/>
    <property type="molecule type" value="Genomic_DNA"/>
</dbReference>
<name>A0A4Y5Z4N3_9GAMM</name>
<gene>
    <name evidence="1" type="ORF">FIV34_12080</name>
</gene>
<evidence type="ECO:0000313" key="1">
    <source>
        <dbReference type="EMBL" id="QDE39896.1"/>
    </source>
</evidence>
<dbReference type="AlphaFoldDB" id="A0A4Y5Z4N3"/>
<sequence length="103" mass="10438">MQILTGLTADLRRARLALERGQLTQALAHTLSIEHVAALAGMTDVGALSAGLNHAILEAAEGSPAVLMLAVDRLALALQGYLDEGSTPPAAIEATPAAGQASD</sequence>
<dbReference type="KEGG" id="lpy:FIV34_12080"/>
<proteinExistence type="predicted"/>
<accession>A0A4Y5Z4N3</accession>
<dbReference type="Proteomes" id="UP000316093">
    <property type="component" value="Chromosome"/>
</dbReference>
<protein>
    <submittedName>
        <fullName evidence="1">Uncharacterized protein</fullName>
    </submittedName>
</protein>
<reference evidence="1 2" key="1">
    <citation type="submission" date="2019-06" db="EMBL/GenBank/DDBJ databases">
        <title>A complete genome sequence for Luteibacter pinisoli MAH-14.</title>
        <authorList>
            <person name="Baltrus D.A."/>
        </authorList>
    </citation>
    <scope>NUCLEOTIDE SEQUENCE [LARGE SCALE GENOMIC DNA]</scope>
    <source>
        <strain evidence="1 2">MAH-14</strain>
    </source>
</reference>
<organism evidence="1 2">
    <name type="scientific">Luteibacter pinisoli</name>
    <dbReference type="NCBI Taxonomy" id="2589080"/>
    <lineage>
        <taxon>Bacteria</taxon>
        <taxon>Pseudomonadati</taxon>
        <taxon>Pseudomonadota</taxon>
        <taxon>Gammaproteobacteria</taxon>
        <taxon>Lysobacterales</taxon>
        <taxon>Rhodanobacteraceae</taxon>
        <taxon>Luteibacter</taxon>
    </lineage>
</organism>
<dbReference type="RefSeq" id="WP_139983076.1">
    <property type="nucleotide sequence ID" value="NZ_CP041046.1"/>
</dbReference>
<evidence type="ECO:0000313" key="2">
    <source>
        <dbReference type="Proteomes" id="UP000316093"/>
    </source>
</evidence>
<keyword evidence="2" id="KW-1185">Reference proteome</keyword>